<name>A0A1I6IL23_9EURY</name>
<protein>
    <submittedName>
        <fullName evidence="10">Acyl-CoA dehydrogenase</fullName>
    </submittedName>
</protein>
<dbReference type="PROSITE" id="PS00073">
    <property type="entry name" value="ACYL_COA_DH_2"/>
    <property type="match status" value="1"/>
</dbReference>
<dbReference type="FunFam" id="1.20.140.10:FF:000004">
    <property type="entry name" value="Acyl-CoA dehydrogenase FadE25"/>
    <property type="match status" value="1"/>
</dbReference>
<evidence type="ECO:0000256" key="5">
    <source>
        <dbReference type="ARBA" id="ARBA00023002"/>
    </source>
</evidence>
<feature type="domain" description="Acyl-CoA oxidase/dehydrogenase middle" evidence="8">
    <location>
        <begin position="121"/>
        <end position="216"/>
    </location>
</feature>
<keyword evidence="11" id="KW-1185">Reference proteome</keyword>
<dbReference type="EMBL" id="FOYS01000006">
    <property type="protein sequence ID" value="SFR67418.1"/>
    <property type="molecule type" value="Genomic_DNA"/>
</dbReference>
<sequence length="379" mass="40967">MSFQLSDEQRAVRDVVREFGENEIRPVAREHDEEKKYPHELVQKAATYDLVAPGIPEEYGGAGMDMLTEAVVTEELWRADAGIGSAIGSRGFGTSMIRKFGDEWMREEWLPKVAAGDAATCSCISEPAHGSNVAGIETRAERDGDDYVLNGTKMWITNGTVADVAVVMAKTSPDAGHRGITAFLVPTDADGFSATKIDNKLGIRASDLAEVVLDDVRVPAENVIGAVDEGFYQLMNFFADGRTSVAAQAVGVAQAAVDAAAEYANEREQGGQKIAEYQAIRHKIADMATDVEAARSLVYRAATHVENGDDDTAARFASMAKLFASERAVEVADEGIQVHGGAGFVTDHPAERFYRDARITKIYEGTSEIQKNIIADRVL</sequence>
<dbReference type="FunFam" id="2.40.110.10:FF:000001">
    <property type="entry name" value="Acyl-CoA dehydrogenase, mitochondrial"/>
    <property type="match status" value="1"/>
</dbReference>
<comment type="cofactor">
    <cofactor evidence="1 6">
        <name>FAD</name>
        <dbReference type="ChEBI" id="CHEBI:57692"/>
    </cofactor>
</comment>
<evidence type="ECO:0000256" key="1">
    <source>
        <dbReference type="ARBA" id="ARBA00001974"/>
    </source>
</evidence>
<dbReference type="InterPro" id="IPR046373">
    <property type="entry name" value="Acyl-CoA_Oxase/DH_mid-dom_sf"/>
</dbReference>
<dbReference type="GO" id="GO:0050660">
    <property type="term" value="F:flavin adenine dinucleotide binding"/>
    <property type="evidence" value="ECO:0007669"/>
    <property type="project" value="InterPro"/>
</dbReference>
<evidence type="ECO:0000313" key="11">
    <source>
        <dbReference type="Proteomes" id="UP000243250"/>
    </source>
</evidence>
<dbReference type="PIRSF" id="PIRSF016578">
    <property type="entry name" value="HsaA"/>
    <property type="match status" value="1"/>
</dbReference>
<comment type="similarity">
    <text evidence="2 6">Belongs to the acyl-CoA dehydrogenase family.</text>
</comment>
<dbReference type="InterPro" id="IPR036250">
    <property type="entry name" value="AcylCo_DH-like_C"/>
</dbReference>
<evidence type="ECO:0000256" key="2">
    <source>
        <dbReference type="ARBA" id="ARBA00009347"/>
    </source>
</evidence>
<dbReference type="InterPro" id="IPR009100">
    <property type="entry name" value="AcylCoA_DH/oxidase_NM_dom_sf"/>
</dbReference>
<dbReference type="InterPro" id="IPR009075">
    <property type="entry name" value="AcylCo_DH/oxidase_C"/>
</dbReference>
<feature type="domain" description="Acyl-CoA dehydrogenase/oxidase N-terminal" evidence="9">
    <location>
        <begin position="6"/>
        <end position="117"/>
    </location>
</feature>
<dbReference type="AlphaFoldDB" id="A0A1I6IL23"/>
<dbReference type="Gene3D" id="1.10.540.10">
    <property type="entry name" value="Acyl-CoA dehydrogenase/oxidase, N-terminal domain"/>
    <property type="match status" value="1"/>
</dbReference>
<dbReference type="PANTHER" id="PTHR43884">
    <property type="entry name" value="ACYL-COA DEHYDROGENASE"/>
    <property type="match status" value="1"/>
</dbReference>
<dbReference type="InterPro" id="IPR006089">
    <property type="entry name" value="Acyl-CoA_DH_CS"/>
</dbReference>
<dbReference type="SUPFAM" id="SSF56645">
    <property type="entry name" value="Acyl-CoA dehydrogenase NM domain-like"/>
    <property type="match status" value="1"/>
</dbReference>
<dbReference type="SUPFAM" id="SSF47203">
    <property type="entry name" value="Acyl-CoA dehydrogenase C-terminal domain-like"/>
    <property type="match status" value="1"/>
</dbReference>
<evidence type="ECO:0000256" key="6">
    <source>
        <dbReference type="RuleBase" id="RU362125"/>
    </source>
</evidence>
<proteinExistence type="inferred from homology"/>
<dbReference type="Proteomes" id="UP000243250">
    <property type="component" value="Unassembled WGS sequence"/>
</dbReference>
<evidence type="ECO:0000256" key="4">
    <source>
        <dbReference type="ARBA" id="ARBA00022827"/>
    </source>
</evidence>
<gene>
    <name evidence="10" type="ORF">SAMN04488124_3360</name>
</gene>
<dbReference type="OrthoDB" id="275197at2157"/>
<keyword evidence="5 6" id="KW-0560">Oxidoreductase</keyword>
<dbReference type="InterPro" id="IPR013786">
    <property type="entry name" value="AcylCoA_DH/ox_N"/>
</dbReference>
<evidence type="ECO:0000313" key="10">
    <source>
        <dbReference type="EMBL" id="SFR67418.1"/>
    </source>
</evidence>
<evidence type="ECO:0000256" key="3">
    <source>
        <dbReference type="ARBA" id="ARBA00022630"/>
    </source>
</evidence>
<dbReference type="PANTHER" id="PTHR43884:SF12">
    <property type="entry name" value="ISOVALERYL-COA DEHYDROGENASE, MITOCHONDRIAL-RELATED"/>
    <property type="match status" value="1"/>
</dbReference>
<dbReference type="InterPro" id="IPR006091">
    <property type="entry name" value="Acyl-CoA_Oxase/DH_mid-dom"/>
</dbReference>
<feature type="domain" description="Acyl-CoA dehydrogenase/oxidase C-terminal" evidence="7">
    <location>
        <begin position="228"/>
        <end position="379"/>
    </location>
</feature>
<dbReference type="GO" id="GO:0003995">
    <property type="term" value="F:acyl-CoA dehydrogenase activity"/>
    <property type="evidence" value="ECO:0007669"/>
    <property type="project" value="InterPro"/>
</dbReference>
<dbReference type="Pfam" id="PF02771">
    <property type="entry name" value="Acyl-CoA_dh_N"/>
    <property type="match status" value="1"/>
</dbReference>
<dbReference type="RefSeq" id="WP_089883057.1">
    <property type="nucleotide sequence ID" value="NZ_FOYS01000006.1"/>
</dbReference>
<dbReference type="STRING" id="555875.SAMN04488124_3360"/>
<evidence type="ECO:0000259" key="8">
    <source>
        <dbReference type="Pfam" id="PF02770"/>
    </source>
</evidence>
<dbReference type="Pfam" id="PF02770">
    <property type="entry name" value="Acyl-CoA_dh_M"/>
    <property type="match status" value="1"/>
</dbReference>
<dbReference type="Pfam" id="PF00441">
    <property type="entry name" value="Acyl-CoA_dh_1"/>
    <property type="match status" value="1"/>
</dbReference>
<evidence type="ECO:0000259" key="9">
    <source>
        <dbReference type="Pfam" id="PF02771"/>
    </source>
</evidence>
<dbReference type="InterPro" id="IPR037069">
    <property type="entry name" value="AcylCoA_DH/ox_N_sf"/>
</dbReference>
<evidence type="ECO:0000259" key="7">
    <source>
        <dbReference type="Pfam" id="PF00441"/>
    </source>
</evidence>
<organism evidence="10 11">
    <name type="scientific">Halogeometricum limi</name>
    <dbReference type="NCBI Taxonomy" id="555875"/>
    <lineage>
        <taxon>Archaea</taxon>
        <taxon>Methanobacteriati</taxon>
        <taxon>Methanobacteriota</taxon>
        <taxon>Stenosarchaea group</taxon>
        <taxon>Halobacteria</taxon>
        <taxon>Halobacteriales</taxon>
        <taxon>Haloferacaceae</taxon>
        <taxon>Halogeometricum</taxon>
    </lineage>
</organism>
<keyword evidence="4 6" id="KW-0274">FAD</keyword>
<accession>A0A1I6IL23</accession>
<dbReference type="Gene3D" id="1.20.140.10">
    <property type="entry name" value="Butyryl-CoA Dehydrogenase, subunit A, domain 3"/>
    <property type="match status" value="1"/>
</dbReference>
<reference evidence="11" key="1">
    <citation type="submission" date="2016-10" db="EMBL/GenBank/DDBJ databases">
        <authorList>
            <person name="Varghese N."/>
            <person name="Submissions S."/>
        </authorList>
    </citation>
    <scope>NUCLEOTIDE SEQUENCE [LARGE SCALE GENOMIC DNA]</scope>
    <source>
        <strain evidence="11">CGMCC 1.8711</strain>
    </source>
</reference>
<keyword evidence="3 6" id="KW-0285">Flavoprotein</keyword>
<dbReference type="Gene3D" id="2.40.110.10">
    <property type="entry name" value="Butyryl-CoA Dehydrogenase, subunit A, domain 2"/>
    <property type="match status" value="1"/>
</dbReference>